<dbReference type="PROSITE" id="PS50222">
    <property type="entry name" value="EF_HAND_2"/>
    <property type="match status" value="1"/>
</dbReference>
<dbReference type="Gene3D" id="1.10.238.10">
    <property type="entry name" value="EF-hand"/>
    <property type="match status" value="1"/>
</dbReference>
<dbReference type="AlphaFoldDB" id="A0A0G4FVL0"/>
<feature type="compositionally biased region" description="Polar residues" evidence="2">
    <location>
        <begin position="333"/>
        <end position="357"/>
    </location>
</feature>
<reference evidence="4" key="1">
    <citation type="submission" date="2014-11" db="EMBL/GenBank/DDBJ databases">
        <authorList>
            <person name="Otto D Thomas"/>
            <person name="Naeem Raeece"/>
        </authorList>
    </citation>
    <scope>NUCLEOTIDE SEQUENCE</scope>
</reference>
<accession>A0A0G4FVL0</accession>
<sequence>MGEKPPPSRQALLLEELYSLRNEKKQLLDCMLLKEEVDEFRQKLQRCFETPLAVWQHTDKNRDGWVSRWEFQILVRSDLGIPEKALSRRAVHELFRIFDLHGEGMLSREDFFRLCGLFKQPFEPQRFWSDAARHRRREGDRERGRGGSCSPSPGGAASSSLSPQRPATGWAAAEGVDGGSTVELMRQRASSRADQTLSQMQTENLRRLKNAQEALASRLGSLLETALEEQKERARKMAAAAAPEGSPDQGEAIDAEVERLFRLLVEKQRLRHAGARKDKKRAAALLRTIKQDKRKQSTETKTSGGGQPKKVPQQQPQVVYQQQKGPLPISALNPMQQQRHPSNQSAQQLSGAFSNASNIPNPNALPHNPNPAQFLIPPTGAHGVPPFPPGAQGLGRSSSAPNSARGRGPTPSAFIPQAGAPQRLPRGRPFSTQNSPMPAGGMESGFSAVGSPPRMHHPGGATIHAGPGGGPFPGPGYRGARNMSAPMAL</sequence>
<gene>
    <name evidence="4" type="ORF">Cvel_18843</name>
</gene>
<feature type="compositionally biased region" description="Low complexity" evidence="2">
    <location>
        <begin position="358"/>
        <end position="371"/>
    </location>
</feature>
<evidence type="ECO:0000259" key="3">
    <source>
        <dbReference type="PROSITE" id="PS50222"/>
    </source>
</evidence>
<dbReference type="PROSITE" id="PS00018">
    <property type="entry name" value="EF_HAND_1"/>
    <property type="match status" value="1"/>
</dbReference>
<dbReference type="Pfam" id="PF13499">
    <property type="entry name" value="EF-hand_7"/>
    <property type="match status" value="1"/>
</dbReference>
<feature type="region of interest" description="Disordered" evidence="2">
    <location>
        <begin position="287"/>
        <end position="489"/>
    </location>
</feature>
<feature type="compositionally biased region" description="Low complexity" evidence="2">
    <location>
        <begin position="308"/>
        <end position="326"/>
    </location>
</feature>
<keyword evidence="1" id="KW-0106">Calcium</keyword>
<feature type="domain" description="EF-hand" evidence="3">
    <location>
        <begin position="86"/>
        <end position="121"/>
    </location>
</feature>
<evidence type="ECO:0000256" key="1">
    <source>
        <dbReference type="ARBA" id="ARBA00022837"/>
    </source>
</evidence>
<dbReference type="VEuPathDB" id="CryptoDB:Cvel_18843"/>
<feature type="compositionally biased region" description="Low complexity" evidence="2">
    <location>
        <begin position="148"/>
        <end position="162"/>
    </location>
</feature>
<name>A0A0G4FVL0_9ALVE</name>
<dbReference type="InterPro" id="IPR011992">
    <property type="entry name" value="EF-hand-dom_pair"/>
</dbReference>
<evidence type="ECO:0000313" key="4">
    <source>
        <dbReference type="EMBL" id="CEM18582.1"/>
    </source>
</evidence>
<evidence type="ECO:0000256" key="2">
    <source>
        <dbReference type="SAM" id="MobiDB-lite"/>
    </source>
</evidence>
<proteinExistence type="predicted"/>
<dbReference type="GO" id="GO:0005509">
    <property type="term" value="F:calcium ion binding"/>
    <property type="evidence" value="ECO:0007669"/>
    <property type="project" value="InterPro"/>
</dbReference>
<dbReference type="InterPro" id="IPR018247">
    <property type="entry name" value="EF_Hand_1_Ca_BS"/>
</dbReference>
<dbReference type="EMBL" id="CDMZ01000644">
    <property type="protein sequence ID" value="CEM18582.1"/>
    <property type="molecule type" value="Genomic_DNA"/>
</dbReference>
<feature type="region of interest" description="Disordered" evidence="2">
    <location>
        <begin position="129"/>
        <end position="178"/>
    </location>
</feature>
<dbReference type="SUPFAM" id="SSF47473">
    <property type="entry name" value="EF-hand"/>
    <property type="match status" value="1"/>
</dbReference>
<organism evidence="4">
    <name type="scientific">Chromera velia CCMP2878</name>
    <dbReference type="NCBI Taxonomy" id="1169474"/>
    <lineage>
        <taxon>Eukaryota</taxon>
        <taxon>Sar</taxon>
        <taxon>Alveolata</taxon>
        <taxon>Colpodellida</taxon>
        <taxon>Chromeraceae</taxon>
        <taxon>Chromera</taxon>
    </lineage>
</organism>
<feature type="compositionally biased region" description="Basic and acidic residues" evidence="2">
    <location>
        <begin position="289"/>
        <end position="298"/>
    </location>
</feature>
<dbReference type="InterPro" id="IPR002048">
    <property type="entry name" value="EF_hand_dom"/>
</dbReference>
<protein>
    <recommendedName>
        <fullName evidence="3">EF-hand domain-containing protein</fullName>
    </recommendedName>
</protein>